<feature type="transmembrane region" description="Helical" evidence="7">
    <location>
        <begin position="100"/>
        <end position="122"/>
    </location>
</feature>
<dbReference type="GO" id="GO:0071578">
    <property type="term" value="P:zinc ion import across plasma membrane"/>
    <property type="evidence" value="ECO:0007669"/>
    <property type="project" value="TreeGrafter"/>
</dbReference>
<name>A0A1S3J2W5_LINAN</name>
<gene>
    <name evidence="10" type="primary">LOC106169326</name>
</gene>
<dbReference type="InterPro" id="IPR050799">
    <property type="entry name" value="ZIP_Transporter"/>
</dbReference>
<proteinExistence type="inferred from homology"/>
<feature type="transmembrane region" description="Helical" evidence="7">
    <location>
        <begin position="374"/>
        <end position="394"/>
    </location>
</feature>
<evidence type="ECO:0000313" key="10">
    <source>
        <dbReference type="RefSeq" id="XP_013404199.1"/>
    </source>
</evidence>
<evidence type="ECO:0000256" key="7">
    <source>
        <dbReference type="SAM" id="Phobius"/>
    </source>
</evidence>
<evidence type="ECO:0000256" key="8">
    <source>
        <dbReference type="SAM" id="SignalP"/>
    </source>
</evidence>
<comment type="subcellular location">
    <subcellularLocation>
        <location evidence="1">Membrane</location>
        <topology evidence="1">Multi-pass membrane protein</topology>
    </subcellularLocation>
</comment>
<evidence type="ECO:0000313" key="9">
    <source>
        <dbReference type="Proteomes" id="UP000085678"/>
    </source>
</evidence>
<organism evidence="9 10">
    <name type="scientific">Lingula anatina</name>
    <name type="common">Brachiopod</name>
    <name type="synonym">Lingula unguis</name>
    <dbReference type="NCBI Taxonomy" id="7574"/>
    <lineage>
        <taxon>Eukaryota</taxon>
        <taxon>Metazoa</taxon>
        <taxon>Spiralia</taxon>
        <taxon>Lophotrochozoa</taxon>
        <taxon>Brachiopoda</taxon>
        <taxon>Linguliformea</taxon>
        <taxon>Lingulata</taxon>
        <taxon>Lingulida</taxon>
        <taxon>Linguloidea</taxon>
        <taxon>Lingulidae</taxon>
        <taxon>Lingula</taxon>
    </lineage>
</organism>
<reference evidence="10" key="1">
    <citation type="submission" date="2025-08" db="UniProtKB">
        <authorList>
            <consortium name="RefSeq"/>
        </authorList>
    </citation>
    <scope>IDENTIFICATION</scope>
    <source>
        <tissue evidence="10">Gonads</tissue>
    </source>
</reference>
<evidence type="ECO:0000256" key="2">
    <source>
        <dbReference type="ARBA" id="ARBA00006939"/>
    </source>
</evidence>
<dbReference type="AlphaFoldDB" id="A0A1S3J2W5"/>
<dbReference type="GO" id="GO:0030003">
    <property type="term" value="P:intracellular monoatomic cation homeostasis"/>
    <property type="evidence" value="ECO:0007669"/>
    <property type="project" value="TreeGrafter"/>
</dbReference>
<feature type="region of interest" description="Disordered" evidence="6">
    <location>
        <begin position="242"/>
        <end position="282"/>
    </location>
</feature>
<evidence type="ECO:0000256" key="4">
    <source>
        <dbReference type="ARBA" id="ARBA00022989"/>
    </source>
</evidence>
<feature type="transmembrane region" description="Helical" evidence="7">
    <location>
        <begin position="400"/>
        <end position="424"/>
    </location>
</feature>
<sequence length="465" mass="49653">MGSSLVVLGAILLVCFPVAGAAASESYSYQNTGEILNVTLSKDTVSKENSTESPKSGYHGDPHATAKIWGFSCLAVFINSAIGLACIAMVPLLNKTIYKYMMQCLIATAVGTLSGDAMLHLLPDAYGIIAGSAQGMDTVGTCQLPHDYRLNPTFKGALALVSIFFFYMLERVMTIFSERNAARKKNKKLKLDAQKENEKADLSDEEMEEEGTNIGPSEHVIRMVNSGGGDIVDLLDKLQHGEEAEKSGGVDDEERRRLKSSSSTDSEKGSRKNGNISQANGKHPSVEVIVQGHGHGHSHGAGAEGGMIGSMAWIVIMGDMIHNFCDGIAIGAAFSQSVTGGLSTSIAIVWHELPHELGDFAMCLRAGMSVRQAMFYNLIASVLAFIGMVIGVFAGQAPSATMWIFALAGGNFLYIALVDMLPELTHFKAATLKRELLVLLLQAVGMFSGVILLTGIAVYETDATF</sequence>
<dbReference type="PANTHER" id="PTHR12191:SF37">
    <property type="entry name" value="ZINC TRANSPORTER FOI"/>
    <property type="match status" value="1"/>
</dbReference>
<dbReference type="GO" id="GO:0140410">
    <property type="term" value="F:monoatomic cation:bicarbonate symporter activity"/>
    <property type="evidence" value="ECO:0007669"/>
    <property type="project" value="TreeGrafter"/>
</dbReference>
<dbReference type="PANTHER" id="PTHR12191">
    <property type="entry name" value="SOLUTE CARRIER FAMILY 39"/>
    <property type="match status" value="1"/>
</dbReference>
<dbReference type="KEGG" id="lak:106169326"/>
<feature type="compositionally biased region" description="Basic and acidic residues" evidence="6">
    <location>
        <begin position="189"/>
        <end position="202"/>
    </location>
</feature>
<accession>A0A1S3J2W5</accession>
<feature type="signal peptide" evidence="8">
    <location>
        <begin position="1"/>
        <end position="21"/>
    </location>
</feature>
<feature type="chain" id="PRO_5010370166" evidence="8">
    <location>
        <begin position="22"/>
        <end position="465"/>
    </location>
</feature>
<dbReference type="GeneID" id="106169326"/>
<protein>
    <submittedName>
        <fullName evidence="10">Zinc transporter ZIP10</fullName>
    </submittedName>
</protein>
<keyword evidence="3 7" id="KW-0812">Transmembrane</keyword>
<evidence type="ECO:0000256" key="3">
    <source>
        <dbReference type="ARBA" id="ARBA00022692"/>
    </source>
</evidence>
<evidence type="ECO:0000256" key="6">
    <source>
        <dbReference type="SAM" id="MobiDB-lite"/>
    </source>
</evidence>
<feature type="transmembrane region" description="Helical" evidence="7">
    <location>
        <begin position="68"/>
        <end position="93"/>
    </location>
</feature>
<keyword evidence="5 7" id="KW-0472">Membrane</keyword>
<comment type="similarity">
    <text evidence="2">Belongs to the ZIP transporter (TC 2.A.5) family.</text>
</comment>
<dbReference type="Pfam" id="PF02535">
    <property type="entry name" value="Zip"/>
    <property type="match status" value="1"/>
</dbReference>
<feature type="transmembrane region" description="Helical" evidence="7">
    <location>
        <begin position="436"/>
        <end position="459"/>
    </location>
</feature>
<dbReference type="GO" id="GO:0005886">
    <property type="term" value="C:plasma membrane"/>
    <property type="evidence" value="ECO:0007669"/>
    <property type="project" value="TreeGrafter"/>
</dbReference>
<dbReference type="OrthoDB" id="200954at2759"/>
<feature type="region of interest" description="Disordered" evidence="6">
    <location>
        <begin position="186"/>
        <end position="222"/>
    </location>
</feature>
<dbReference type="InParanoid" id="A0A1S3J2W5"/>
<keyword evidence="9" id="KW-1185">Reference proteome</keyword>
<dbReference type="RefSeq" id="XP_013404199.1">
    <property type="nucleotide sequence ID" value="XM_013548745.1"/>
</dbReference>
<dbReference type="Proteomes" id="UP000085678">
    <property type="component" value="Unplaced"/>
</dbReference>
<feature type="compositionally biased region" description="Basic and acidic residues" evidence="6">
    <location>
        <begin position="242"/>
        <end position="256"/>
    </location>
</feature>
<evidence type="ECO:0000256" key="1">
    <source>
        <dbReference type="ARBA" id="ARBA00004141"/>
    </source>
</evidence>
<keyword evidence="4 7" id="KW-1133">Transmembrane helix</keyword>
<feature type="transmembrane region" description="Helical" evidence="7">
    <location>
        <begin position="157"/>
        <end position="177"/>
    </location>
</feature>
<dbReference type="InterPro" id="IPR003689">
    <property type="entry name" value="ZIP"/>
</dbReference>
<evidence type="ECO:0000256" key="5">
    <source>
        <dbReference type="ARBA" id="ARBA00023136"/>
    </source>
</evidence>
<keyword evidence="8" id="KW-0732">Signal</keyword>
<dbReference type="GO" id="GO:0005385">
    <property type="term" value="F:zinc ion transmembrane transporter activity"/>
    <property type="evidence" value="ECO:0007669"/>
    <property type="project" value="TreeGrafter"/>
</dbReference>